<comment type="caution">
    <text evidence="20">The sequence shown here is derived from an EMBL/GenBank/DDBJ whole genome shotgun (WGS) entry which is preliminary data.</text>
</comment>
<comment type="pathway">
    <text evidence="3">One-carbon metabolism; methanogenesis from CO(2); methyl-coenzyme M from 5,10-methylene-5,6,7,8-tetrahydromethanopterin: step 2/2.</text>
</comment>
<evidence type="ECO:0000256" key="14">
    <source>
        <dbReference type="ARBA" id="ARBA00022994"/>
    </source>
</evidence>
<evidence type="ECO:0000256" key="13">
    <source>
        <dbReference type="ARBA" id="ARBA00022989"/>
    </source>
</evidence>
<dbReference type="NCBIfam" id="TIGR04166">
    <property type="entry name" value="methano_MtrB"/>
    <property type="match status" value="1"/>
</dbReference>
<comment type="function">
    <text evidence="1">Part of a complex that catalyzes the formation of methyl-coenzyme M and tetrahydromethanopterin from coenzyme M and methyl-tetrahydromethanopterin. This is an energy-conserving, sodium-ion translocating step.</text>
</comment>
<dbReference type="EMBL" id="SNYS01000006">
    <property type="protein sequence ID" value="TDQ70190.1"/>
    <property type="molecule type" value="Genomic_DNA"/>
</dbReference>
<evidence type="ECO:0000313" key="20">
    <source>
        <dbReference type="EMBL" id="TDQ70190.1"/>
    </source>
</evidence>
<dbReference type="EC" id="7.2.1.4" evidence="18"/>
<evidence type="ECO:0000256" key="5">
    <source>
        <dbReference type="ARBA" id="ARBA00011616"/>
    </source>
</evidence>
<keyword evidence="14" id="KW-0484">Methanogenesis</keyword>
<evidence type="ECO:0000256" key="9">
    <source>
        <dbReference type="ARBA" id="ARBA00022603"/>
    </source>
</evidence>
<comment type="catalytic activity">
    <reaction evidence="17">
        <text>5-methyl-5,6,7,8-tetrahydromethanopterin + coenzyme M + 2 Na(+)(in) = 5,6,7,8-tetrahydromethanopterin + methyl-coenzyme M + 2 Na(+)(out)</text>
        <dbReference type="Rhea" id="RHEA:53492"/>
        <dbReference type="ChEBI" id="CHEBI:29101"/>
        <dbReference type="ChEBI" id="CHEBI:58103"/>
        <dbReference type="ChEBI" id="CHEBI:58116"/>
        <dbReference type="ChEBI" id="CHEBI:58286"/>
        <dbReference type="ChEBI" id="CHEBI:58319"/>
        <dbReference type="EC" id="7.2.1.4"/>
    </reaction>
</comment>
<evidence type="ECO:0000256" key="2">
    <source>
        <dbReference type="ARBA" id="ARBA00004162"/>
    </source>
</evidence>
<evidence type="ECO:0000256" key="17">
    <source>
        <dbReference type="ARBA" id="ARBA00044880"/>
    </source>
</evidence>
<dbReference type="UniPathway" id="UPA00640">
    <property type="reaction ID" value="UER00698"/>
</dbReference>
<dbReference type="AlphaFoldDB" id="A0A484F5N6"/>
<keyword evidence="12" id="KW-1278">Translocase</keyword>
<dbReference type="InterPro" id="IPR008690">
    <property type="entry name" value="MtrB_MeTrfase"/>
</dbReference>
<dbReference type="GO" id="GO:0030269">
    <property type="term" value="F:tetrahydromethanopterin S-methyltransferase activity"/>
    <property type="evidence" value="ECO:0007669"/>
    <property type="project" value="UniProtKB-EC"/>
</dbReference>
<evidence type="ECO:0000256" key="10">
    <source>
        <dbReference type="ARBA" id="ARBA00022679"/>
    </source>
</evidence>
<evidence type="ECO:0000256" key="15">
    <source>
        <dbReference type="ARBA" id="ARBA00023136"/>
    </source>
</evidence>
<comment type="similarity">
    <text evidence="4">Belongs to the MtrB family.</text>
</comment>
<keyword evidence="13 19" id="KW-1133">Transmembrane helix</keyword>
<evidence type="ECO:0000256" key="11">
    <source>
        <dbReference type="ARBA" id="ARBA00022692"/>
    </source>
</evidence>
<organism evidence="20 21">
    <name type="scientific">Methanimicrococcus blatticola</name>
    <dbReference type="NCBI Taxonomy" id="91560"/>
    <lineage>
        <taxon>Archaea</taxon>
        <taxon>Methanobacteriati</taxon>
        <taxon>Methanobacteriota</taxon>
        <taxon>Stenosarchaea group</taxon>
        <taxon>Methanomicrobia</taxon>
        <taxon>Methanosarcinales</taxon>
        <taxon>Methanosarcinaceae</taxon>
        <taxon>Methanimicrococcus</taxon>
    </lineage>
</organism>
<keyword evidence="10 20" id="KW-0808">Transferase</keyword>
<dbReference type="OrthoDB" id="114034at2157"/>
<keyword evidence="15 19" id="KW-0472">Membrane</keyword>
<evidence type="ECO:0000256" key="12">
    <source>
        <dbReference type="ARBA" id="ARBA00022967"/>
    </source>
</evidence>
<comment type="subcellular location">
    <subcellularLocation>
        <location evidence="2">Cell membrane</location>
        <topology evidence="2">Single-pass membrane protein</topology>
    </subcellularLocation>
</comment>
<evidence type="ECO:0000256" key="18">
    <source>
        <dbReference type="ARBA" id="ARBA00044970"/>
    </source>
</evidence>
<dbReference type="GO" id="GO:0006730">
    <property type="term" value="P:one-carbon metabolic process"/>
    <property type="evidence" value="ECO:0007669"/>
    <property type="project" value="UniProtKB-KW"/>
</dbReference>
<evidence type="ECO:0000256" key="3">
    <source>
        <dbReference type="ARBA" id="ARBA00004839"/>
    </source>
</evidence>
<name>A0A484F5N6_9EURY</name>
<keyword evidence="9 20" id="KW-0489">Methyltransferase</keyword>
<comment type="subunit">
    <text evidence="5">The complex is composed of 8 subunits; MtrA, MtrB, MtrC, MtrD, MtrE, MtrF, MtrG and MtrH.</text>
</comment>
<keyword evidence="7" id="KW-1003">Cell membrane</keyword>
<keyword evidence="21" id="KW-1185">Reference proteome</keyword>
<evidence type="ECO:0000256" key="19">
    <source>
        <dbReference type="SAM" id="Phobius"/>
    </source>
</evidence>
<dbReference type="Proteomes" id="UP000294855">
    <property type="component" value="Unassembled WGS sequence"/>
</dbReference>
<reference evidence="20 21" key="1">
    <citation type="submission" date="2019-03" db="EMBL/GenBank/DDBJ databases">
        <title>Genomic Encyclopedia of Type Strains, Phase IV (KMG-IV): sequencing the most valuable type-strain genomes for metagenomic binning, comparative biology and taxonomic classification.</title>
        <authorList>
            <person name="Goeker M."/>
        </authorList>
    </citation>
    <scope>NUCLEOTIDE SEQUENCE [LARGE SCALE GENOMIC DNA]</scope>
    <source>
        <strain evidence="20 21">DSM 13328</strain>
    </source>
</reference>
<feature type="transmembrane region" description="Helical" evidence="19">
    <location>
        <begin position="79"/>
        <end position="101"/>
    </location>
</feature>
<protein>
    <recommendedName>
        <fullName evidence="6">Tetrahydromethanopterin S-methyltransferase subunit B</fullName>
        <ecNumber evidence="18">7.2.1.4</ecNumber>
    </recommendedName>
    <alternativeName>
        <fullName evidence="16">N5-methyltetrahydromethanopterin--coenzyme M methyltransferase subunit B</fullName>
    </alternativeName>
</protein>
<evidence type="ECO:0000256" key="7">
    <source>
        <dbReference type="ARBA" id="ARBA00022475"/>
    </source>
</evidence>
<dbReference type="GO" id="GO:0032259">
    <property type="term" value="P:methylation"/>
    <property type="evidence" value="ECO:0007669"/>
    <property type="project" value="UniProtKB-KW"/>
</dbReference>
<gene>
    <name evidence="20" type="ORF">C7391_0530</name>
</gene>
<dbReference type="GO" id="GO:0019386">
    <property type="term" value="P:methanogenesis, from carbon dioxide"/>
    <property type="evidence" value="ECO:0007669"/>
    <property type="project" value="UniProtKB-UniPathway"/>
</dbReference>
<evidence type="ECO:0000313" key="21">
    <source>
        <dbReference type="Proteomes" id="UP000294855"/>
    </source>
</evidence>
<keyword evidence="8" id="KW-0554">One-carbon metabolism</keyword>
<evidence type="ECO:0000256" key="6">
    <source>
        <dbReference type="ARBA" id="ARBA00015127"/>
    </source>
</evidence>
<keyword evidence="11 19" id="KW-0812">Transmembrane</keyword>
<dbReference type="Pfam" id="PF05440">
    <property type="entry name" value="MtrB"/>
    <property type="match status" value="1"/>
</dbReference>
<dbReference type="RefSeq" id="WP_133517001.1">
    <property type="nucleotide sequence ID" value="NZ_JAHDUW010000005.1"/>
</dbReference>
<proteinExistence type="inferred from homology"/>
<evidence type="ECO:0000256" key="4">
    <source>
        <dbReference type="ARBA" id="ARBA00010027"/>
    </source>
</evidence>
<dbReference type="GO" id="GO:0005886">
    <property type="term" value="C:plasma membrane"/>
    <property type="evidence" value="ECO:0007669"/>
    <property type="project" value="UniProtKB-SubCell"/>
</dbReference>
<evidence type="ECO:0000256" key="8">
    <source>
        <dbReference type="ARBA" id="ARBA00022563"/>
    </source>
</evidence>
<evidence type="ECO:0000256" key="16">
    <source>
        <dbReference type="ARBA" id="ARBA00029818"/>
    </source>
</evidence>
<sequence length="104" mass="11311">MKIRIAPETELVMDPLTSVISKEKNIAPNRSMISLIKKLDETEHVIDGLMDSLSSDKPLHNSWRGRENAAIGAGVVTNFFYGLIAGLILSGVFLLLLSVLYGGV</sequence>
<dbReference type="PIRSF" id="PIRSF005518">
    <property type="entry name" value="MtrB"/>
    <property type="match status" value="1"/>
</dbReference>
<evidence type="ECO:0000256" key="1">
    <source>
        <dbReference type="ARBA" id="ARBA00002533"/>
    </source>
</evidence>
<accession>A0A484F5N6</accession>